<keyword evidence="2" id="KW-1185">Reference proteome</keyword>
<gene>
    <name evidence="1" type="ORF">EC9_31880</name>
</gene>
<dbReference type="Gene3D" id="2.60.40.10">
    <property type="entry name" value="Immunoglobulins"/>
    <property type="match status" value="1"/>
</dbReference>
<reference evidence="1 2" key="1">
    <citation type="submission" date="2019-02" db="EMBL/GenBank/DDBJ databases">
        <title>Deep-cultivation of Planctomycetes and their phenomic and genomic characterization uncovers novel biology.</title>
        <authorList>
            <person name="Wiegand S."/>
            <person name="Jogler M."/>
            <person name="Boedeker C."/>
            <person name="Pinto D."/>
            <person name="Vollmers J."/>
            <person name="Rivas-Marin E."/>
            <person name="Kohn T."/>
            <person name="Peeters S.H."/>
            <person name="Heuer A."/>
            <person name="Rast P."/>
            <person name="Oberbeckmann S."/>
            <person name="Bunk B."/>
            <person name="Jeske O."/>
            <person name="Meyerdierks A."/>
            <person name="Storesund J.E."/>
            <person name="Kallscheuer N."/>
            <person name="Luecker S."/>
            <person name="Lage O.M."/>
            <person name="Pohl T."/>
            <person name="Merkel B.J."/>
            <person name="Hornburger P."/>
            <person name="Mueller R.-W."/>
            <person name="Bruemmer F."/>
            <person name="Labrenz M."/>
            <person name="Spormann A.M."/>
            <person name="Op den Camp H."/>
            <person name="Overmann J."/>
            <person name="Amann R."/>
            <person name="Jetten M.S.M."/>
            <person name="Mascher T."/>
            <person name="Medema M.H."/>
            <person name="Devos D.P."/>
            <person name="Kaster A.-K."/>
            <person name="Ovreas L."/>
            <person name="Rohde M."/>
            <person name="Galperin M.Y."/>
            <person name="Jogler C."/>
        </authorList>
    </citation>
    <scope>NUCLEOTIDE SEQUENCE [LARGE SCALE GENOMIC DNA]</scope>
    <source>
        <strain evidence="1 2">EC9</strain>
    </source>
</reference>
<organism evidence="1 2">
    <name type="scientific">Rosistilla ulvae</name>
    <dbReference type="NCBI Taxonomy" id="1930277"/>
    <lineage>
        <taxon>Bacteria</taxon>
        <taxon>Pseudomonadati</taxon>
        <taxon>Planctomycetota</taxon>
        <taxon>Planctomycetia</taxon>
        <taxon>Pirellulales</taxon>
        <taxon>Pirellulaceae</taxon>
        <taxon>Rosistilla</taxon>
    </lineage>
</organism>
<evidence type="ECO:0008006" key="3">
    <source>
        <dbReference type="Google" id="ProtNLM"/>
    </source>
</evidence>
<protein>
    <recommendedName>
        <fullName evidence="3">Carboxypeptidase regulatory-like domain-containing protein</fullName>
    </recommendedName>
</protein>
<dbReference type="InterPro" id="IPR013783">
    <property type="entry name" value="Ig-like_fold"/>
</dbReference>
<dbReference type="EMBL" id="CP036261">
    <property type="protein sequence ID" value="QDS88992.1"/>
    <property type="molecule type" value="Genomic_DNA"/>
</dbReference>
<dbReference type="KEGG" id="ruv:EC9_31880"/>
<dbReference type="AlphaFoldDB" id="A0A517M288"/>
<dbReference type="SUPFAM" id="SSF49373">
    <property type="entry name" value="Invasin/intimin cell-adhesion fragments"/>
    <property type="match status" value="1"/>
</dbReference>
<evidence type="ECO:0000313" key="2">
    <source>
        <dbReference type="Proteomes" id="UP000319557"/>
    </source>
</evidence>
<dbReference type="Proteomes" id="UP000319557">
    <property type="component" value="Chromosome"/>
</dbReference>
<proteinExistence type="predicted"/>
<sequence length="101" mass="10605">MLADVRGRVTDLGQPLAGVTLLFVPESGNGAPSEAVTNPNGEYVLDYANGEAGARMGKQTVLLTVTQPTGNESKPTTPAGYSKQIDVVAGENEFDFDLSEF</sequence>
<evidence type="ECO:0000313" key="1">
    <source>
        <dbReference type="EMBL" id="QDS88992.1"/>
    </source>
</evidence>
<accession>A0A517M288</accession>
<dbReference type="InterPro" id="IPR008964">
    <property type="entry name" value="Invasin/intimin_cell_adhesion"/>
</dbReference>
<name>A0A517M288_9BACT</name>